<organism evidence="1">
    <name type="scientific">Solanum lycopersicum</name>
    <name type="common">Tomato</name>
    <name type="synonym">Lycopersicon esculentum</name>
    <dbReference type="NCBI Taxonomy" id="4081"/>
    <lineage>
        <taxon>Eukaryota</taxon>
        <taxon>Viridiplantae</taxon>
        <taxon>Streptophyta</taxon>
        <taxon>Embryophyta</taxon>
        <taxon>Tracheophyta</taxon>
        <taxon>Spermatophyta</taxon>
        <taxon>Magnoliopsida</taxon>
        <taxon>eudicotyledons</taxon>
        <taxon>Gunneridae</taxon>
        <taxon>Pentapetalae</taxon>
        <taxon>asterids</taxon>
        <taxon>lamiids</taxon>
        <taxon>Solanales</taxon>
        <taxon>Solanaceae</taxon>
        <taxon>Solanoideae</taxon>
        <taxon>Solaneae</taxon>
        <taxon>Solanum</taxon>
        <taxon>Solanum subgen. Lycopersicon</taxon>
    </lineage>
</organism>
<dbReference type="AlphaFoldDB" id="A0A3Q7ELM2"/>
<proteinExistence type="predicted"/>
<evidence type="ECO:0000313" key="1">
    <source>
        <dbReference type="EnsemblPlants" id="Solyc01g096205.1.1"/>
    </source>
</evidence>
<dbReference type="InParanoid" id="A0A3Q7ELM2"/>
<evidence type="ECO:0000313" key="2">
    <source>
        <dbReference type="Proteomes" id="UP000004994"/>
    </source>
</evidence>
<name>A0A3Q7ELM2_SOLLC</name>
<dbReference type="EnsemblPlants" id="Solyc01g096205.1.1">
    <property type="protein sequence ID" value="Solyc01g096205.1.1"/>
    <property type="gene ID" value="Solyc01g096205.1"/>
</dbReference>
<reference evidence="1" key="2">
    <citation type="submission" date="2019-01" db="UniProtKB">
        <authorList>
            <consortium name="EnsemblPlants"/>
        </authorList>
    </citation>
    <scope>IDENTIFICATION</scope>
    <source>
        <strain evidence="1">cv. Heinz 1706</strain>
    </source>
</reference>
<sequence length="62" mass="6913">MPSSASNKLVTRGRSEAVAALFIRNIFWHLSILMHPFARIFKNATLDIFPSKTPNGIISSIK</sequence>
<protein>
    <submittedName>
        <fullName evidence="1">Uncharacterized protein</fullName>
    </submittedName>
</protein>
<keyword evidence="2" id="KW-1185">Reference proteome</keyword>
<dbReference type="Gramene" id="Solyc01g096205.1.1">
    <property type="protein sequence ID" value="Solyc01g096205.1.1"/>
    <property type="gene ID" value="Solyc01g096205.1"/>
</dbReference>
<dbReference type="Proteomes" id="UP000004994">
    <property type="component" value="Chromosome 1"/>
</dbReference>
<reference evidence="1" key="1">
    <citation type="journal article" date="2012" name="Nature">
        <title>The tomato genome sequence provides insights into fleshy fruit evolution.</title>
        <authorList>
            <consortium name="Tomato Genome Consortium"/>
        </authorList>
    </citation>
    <scope>NUCLEOTIDE SEQUENCE [LARGE SCALE GENOMIC DNA]</scope>
    <source>
        <strain evidence="1">cv. Heinz 1706</strain>
    </source>
</reference>
<accession>A0A3Q7ELM2</accession>